<evidence type="ECO:0000259" key="2">
    <source>
        <dbReference type="PROSITE" id="PS50102"/>
    </source>
</evidence>
<gene>
    <name evidence="3" type="ORF">FEM48_Zijuj09G0208600</name>
</gene>
<dbReference type="FunFam" id="3.30.70.330:FF:001138">
    <property type="entry name" value="RNA-binding (RRM/RBD/RNP motifs) family protein"/>
    <property type="match status" value="1"/>
</dbReference>
<organism evidence="3 4">
    <name type="scientific">Ziziphus jujuba var. spinosa</name>
    <dbReference type="NCBI Taxonomy" id="714518"/>
    <lineage>
        <taxon>Eukaryota</taxon>
        <taxon>Viridiplantae</taxon>
        <taxon>Streptophyta</taxon>
        <taxon>Embryophyta</taxon>
        <taxon>Tracheophyta</taxon>
        <taxon>Spermatophyta</taxon>
        <taxon>Magnoliopsida</taxon>
        <taxon>eudicotyledons</taxon>
        <taxon>Gunneridae</taxon>
        <taxon>Pentapetalae</taxon>
        <taxon>rosids</taxon>
        <taxon>fabids</taxon>
        <taxon>Rosales</taxon>
        <taxon>Rhamnaceae</taxon>
        <taxon>Paliureae</taxon>
        <taxon>Ziziphus</taxon>
    </lineage>
</organism>
<keyword evidence="1" id="KW-0694">RNA-binding</keyword>
<dbReference type="Pfam" id="PF00076">
    <property type="entry name" value="RRM_1"/>
    <property type="match status" value="1"/>
</dbReference>
<feature type="domain" description="RRM" evidence="2">
    <location>
        <begin position="24"/>
        <end position="109"/>
    </location>
</feature>
<dbReference type="InterPro" id="IPR035979">
    <property type="entry name" value="RBD_domain_sf"/>
</dbReference>
<comment type="caution">
    <text evidence="3">The sequence shown here is derived from an EMBL/GenBank/DDBJ whole genome shotgun (WGS) entry which is preliminary data.</text>
</comment>
<protein>
    <recommendedName>
        <fullName evidence="2">RRM domain-containing protein</fullName>
    </recommendedName>
</protein>
<dbReference type="SUPFAM" id="SSF54928">
    <property type="entry name" value="RNA-binding domain, RBD"/>
    <property type="match status" value="1"/>
</dbReference>
<name>A0A978UV92_ZIZJJ</name>
<dbReference type="InterPro" id="IPR012677">
    <property type="entry name" value="Nucleotide-bd_a/b_plait_sf"/>
</dbReference>
<dbReference type="EMBL" id="JAEACU010000009">
    <property type="protein sequence ID" value="KAH7518792.1"/>
    <property type="molecule type" value="Genomic_DNA"/>
</dbReference>
<dbReference type="InterPro" id="IPR050441">
    <property type="entry name" value="RBM"/>
</dbReference>
<accession>A0A978UV92</accession>
<reference evidence="3" key="1">
    <citation type="journal article" date="2021" name="Front. Plant Sci.">
        <title>Chromosome-Scale Genome Assembly for Chinese Sour Jujube and Insights Into Its Genome Evolution and Domestication Signature.</title>
        <authorList>
            <person name="Shen L.-Y."/>
            <person name="Luo H."/>
            <person name="Wang X.-L."/>
            <person name="Wang X.-M."/>
            <person name="Qiu X.-J."/>
            <person name="Liu H."/>
            <person name="Zhou S.-S."/>
            <person name="Jia K.-H."/>
            <person name="Nie S."/>
            <person name="Bao Y.-T."/>
            <person name="Zhang R.-G."/>
            <person name="Yun Q.-Z."/>
            <person name="Chai Y.-H."/>
            <person name="Lu J.-Y."/>
            <person name="Li Y."/>
            <person name="Zhao S.-W."/>
            <person name="Mao J.-F."/>
            <person name="Jia S.-G."/>
            <person name="Mao Y.-M."/>
        </authorList>
    </citation>
    <scope>NUCLEOTIDE SEQUENCE</scope>
    <source>
        <strain evidence="3">AT0</strain>
        <tissue evidence="3">Leaf</tissue>
    </source>
</reference>
<evidence type="ECO:0000256" key="1">
    <source>
        <dbReference type="PROSITE-ProRule" id="PRU00176"/>
    </source>
</evidence>
<dbReference type="AlphaFoldDB" id="A0A978UV92"/>
<dbReference type="InterPro" id="IPR000504">
    <property type="entry name" value="RRM_dom"/>
</dbReference>
<dbReference type="Proteomes" id="UP000813462">
    <property type="component" value="Unassembled WGS sequence"/>
</dbReference>
<dbReference type="GO" id="GO:0003723">
    <property type="term" value="F:RNA binding"/>
    <property type="evidence" value="ECO:0007669"/>
    <property type="project" value="UniProtKB-UniRule"/>
</dbReference>
<dbReference type="PROSITE" id="PS50102">
    <property type="entry name" value="RRM"/>
    <property type="match status" value="1"/>
</dbReference>
<dbReference type="Gene3D" id="3.30.70.330">
    <property type="match status" value="1"/>
</dbReference>
<evidence type="ECO:0000313" key="4">
    <source>
        <dbReference type="Proteomes" id="UP000813462"/>
    </source>
</evidence>
<evidence type="ECO:0000313" key="3">
    <source>
        <dbReference type="EMBL" id="KAH7518792.1"/>
    </source>
</evidence>
<sequence>MWYRVACKPAQLRPQSLAALHRRLSVFFKALSEAAQGLSFYTTNEQLKKLFSPFGAVTEARLVRDPKTQRPKGFGFVTFDSEVEARNALKALNGRIVDGRLIFVEVARSMQHGEDATS</sequence>
<proteinExistence type="predicted"/>
<dbReference type="SMART" id="SM00360">
    <property type="entry name" value="RRM"/>
    <property type="match status" value="1"/>
</dbReference>
<dbReference type="PANTHER" id="PTHR48034">
    <property type="entry name" value="TRANSFORMER-2 SEX-DETERMINING PROTEIN-RELATED"/>
    <property type="match status" value="1"/>
</dbReference>